<sequence length="353" mass="38668">MVAIITEIRYRNGPGFDPDSDYVEVRVPTGTDVSDIQVDIYNPNGSLRSSNTLDNPPTTVGGFDYYIVTARINRFGAVSLVEDGTISSFVSFDDTVTINAGTPDELTSTIIGTNGNDSTASLSSTDGENFFVDDNPNPGAPACFTSGTLIETPNGVIPVERLRPGDMVTTSDHDAQAIRLCLSRKIGHSELLIHENLRPVRIMAGTLGQGLPKQDLLVSRQHRMQIVSKVAQRMFGTSEVLIPAIRLTELPGIFVDCDIKEVEYFHLVFEQHQIVFAEGSATESFYLGPEAFKTLSNEALAELTTIFPDLHNAERGHQPARFIPTGKQQKKLITRCLKNGNLHSTLPPHQRSD</sequence>
<dbReference type="Gene3D" id="2.170.16.10">
    <property type="entry name" value="Hedgehog/Intein (Hint) domain"/>
    <property type="match status" value="1"/>
</dbReference>
<organism evidence="2 3">
    <name type="scientific">Roseovarius albus</name>
    <dbReference type="NCBI Taxonomy" id="1247867"/>
    <lineage>
        <taxon>Bacteria</taxon>
        <taxon>Pseudomonadati</taxon>
        <taxon>Pseudomonadota</taxon>
        <taxon>Alphaproteobacteria</taxon>
        <taxon>Rhodobacterales</taxon>
        <taxon>Roseobacteraceae</taxon>
        <taxon>Roseovarius</taxon>
    </lineage>
</organism>
<proteinExistence type="predicted"/>
<name>A0A1X6ZGU9_9RHOB</name>
<reference evidence="2 3" key="1">
    <citation type="submission" date="2017-03" db="EMBL/GenBank/DDBJ databases">
        <authorList>
            <person name="Afonso C.L."/>
            <person name="Miller P.J."/>
            <person name="Scott M.A."/>
            <person name="Spackman E."/>
            <person name="Goraichik I."/>
            <person name="Dimitrov K.M."/>
            <person name="Suarez D.L."/>
            <person name="Swayne D.E."/>
        </authorList>
    </citation>
    <scope>NUCLEOTIDE SEQUENCE [LARGE SCALE GENOMIC DNA]</scope>
    <source>
        <strain evidence="2 3">CECT 7450</strain>
    </source>
</reference>
<evidence type="ECO:0000313" key="3">
    <source>
        <dbReference type="Proteomes" id="UP000193061"/>
    </source>
</evidence>
<accession>A0A1X6ZGU9</accession>
<dbReference type="InterPro" id="IPR036844">
    <property type="entry name" value="Hint_dom_sf"/>
</dbReference>
<feature type="domain" description="Hedgehog/Intein (Hint)" evidence="1">
    <location>
        <begin position="143"/>
        <end position="288"/>
    </location>
</feature>
<dbReference type="OrthoDB" id="7742354at2"/>
<dbReference type="Pfam" id="PF13403">
    <property type="entry name" value="Hint_2"/>
    <property type="match status" value="1"/>
</dbReference>
<evidence type="ECO:0000313" key="2">
    <source>
        <dbReference type="EMBL" id="SLN50876.1"/>
    </source>
</evidence>
<dbReference type="AlphaFoldDB" id="A0A1X6ZGU9"/>
<protein>
    <recommendedName>
        <fullName evidence="1">Hedgehog/Intein (Hint) domain-containing protein</fullName>
    </recommendedName>
</protein>
<dbReference type="SUPFAM" id="SSF51294">
    <property type="entry name" value="Hedgehog/intein (Hint) domain"/>
    <property type="match status" value="1"/>
</dbReference>
<keyword evidence="3" id="KW-1185">Reference proteome</keyword>
<dbReference type="EMBL" id="FWFX01000007">
    <property type="protein sequence ID" value="SLN50876.1"/>
    <property type="molecule type" value="Genomic_DNA"/>
</dbReference>
<dbReference type="RefSeq" id="WP_085806161.1">
    <property type="nucleotide sequence ID" value="NZ_FWFX01000007.1"/>
</dbReference>
<dbReference type="InterPro" id="IPR028992">
    <property type="entry name" value="Hedgehog/Intein_dom"/>
</dbReference>
<dbReference type="Proteomes" id="UP000193061">
    <property type="component" value="Unassembled WGS sequence"/>
</dbReference>
<evidence type="ECO:0000259" key="1">
    <source>
        <dbReference type="Pfam" id="PF13403"/>
    </source>
</evidence>
<gene>
    <name evidence="2" type="ORF">ROA7450_02536</name>
</gene>